<comment type="function">
    <text evidence="7">Required for replicative DNA synthesis. This DNA polymerase also exhibits 3' to 5' exonuclease activity.</text>
</comment>
<dbReference type="Pfam" id="PF07733">
    <property type="entry name" value="DNA_pol3_alpha"/>
    <property type="match status" value="1"/>
</dbReference>
<dbReference type="Gene3D" id="3.30.1900.20">
    <property type="match status" value="2"/>
</dbReference>
<name>A0A0E4GAW5_9FIRM</name>
<keyword evidence="4 7" id="KW-0269">Exonuclease</keyword>
<dbReference type="NCBIfam" id="NF001688">
    <property type="entry name" value="PRK00448.1"/>
    <property type="match status" value="1"/>
</dbReference>
<evidence type="ECO:0000256" key="4">
    <source>
        <dbReference type="ARBA" id="ARBA00022839"/>
    </source>
</evidence>
<dbReference type="Pfam" id="PF14579">
    <property type="entry name" value="HHH_6"/>
    <property type="match status" value="1"/>
</dbReference>
<keyword evidence="7" id="KW-0963">Cytoplasm</keyword>
<dbReference type="Gene3D" id="1.10.150.870">
    <property type="match status" value="1"/>
</dbReference>
<organism evidence="9 10">
    <name type="scientific">Syntrophomonas zehnderi OL-4</name>
    <dbReference type="NCBI Taxonomy" id="690567"/>
    <lineage>
        <taxon>Bacteria</taxon>
        <taxon>Bacillati</taxon>
        <taxon>Bacillota</taxon>
        <taxon>Clostridia</taxon>
        <taxon>Eubacteriales</taxon>
        <taxon>Syntrophomonadaceae</taxon>
        <taxon>Syntrophomonas</taxon>
    </lineage>
</organism>
<evidence type="ECO:0000256" key="3">
    <source>
        <dbReference type="ARBA" id="ARBA00022705"/>
    </source>
</evidence>
<comment type="similarity">
    <text evidence="7">Belongs to the DNA polymerase type-C family. PolC subfamily.</text>
</comment>
<dbReference type="InterPro" id="IPR012340">
    <property type="entry name" value="NA-bd_OB-fold"/>
</dbReference>
<dbReference type="Gene3D" id="2.40.50.140">
    <property type="entry name" value="Nucleic acid-binding proteins"/>
    <property type="match status" value="1"/>
</dbReference>
<dbReference type="Gene3D" id="3.20.20.140">
    <property type="entry name" value="Metal-dependent hydrolases"/>
    <property type="match status" value="1"/>
</dbReference>
<dbReference type="Proteomes" id="UP000045545">
    <property type="component" value="Unassembled WGS sequence"/>
</dbReference>
<sequence length="1217" mass="137380">MSISFPAFLADKVEPGLAEAWGASYIEKVEVFSLNNWWKLYIRLSEPIPAAVILATEQALKNRHTFLEQVDLILRLNNDIESLNSILATRHDDICSRFFADLDWPKSGELPRCQLAPNRIDLIAESARHYQLILDQEVCPKLADWFWQEYRLRVLIRVLCQEQLQLPHEKTIFIQRQEVETIAPRIESGVKKKYASQRDKKPREQIINSPSLAVNELQEGLKTAVTAGEIWHKESTLLRDGRLVISYYLTDFSDTIVVKSFLDANEQDQINIGDRIKVKGGVRYDPFLKEPAMFMDAYTTLPNIPRQEESAEKRIELHLHTKMSAMDGLTEVKELIKRASDWGHPAIAITDHGSTQAFPAAFEAVQSLKGHKPKIIYGVEGYLVDTDKRGKSHHIILLARNRVGLRNLYKLVSLSYMEHFYRKPRMLRADIETYREGILLGTACEAGELYRAILNGADEDILDTIVDFYDYLEIQPLDNNQFLVKEGRVDSIAHLEDINRRIIALGEKHGKPVVATGDVHFLEPHHDIFRTIIQSGQGYDDAENQAPLYFKTTAEMLADFAYLGEETAYRVVVENTALIANLVEELQPVPDGFYPPKIDSAEQEIIELTWQNAHNRYGENLPALVEERIQRELDSITNHGFSVLYLIAHKLVKKSNEDGYLVGSRGSVGSSLVAFFTGITEVNALAPHYLCKNCHYSEFFTAGEVGSGVDLEDKACPNCGADLSKDGFNIPFETFLGFDGDKTPDIDLNFSGDYQSRAHQYVEELFGSENVFRAGTISTVAEKTAFGFVKKYAEEKELQLKNSEVSRLARGITGVRRTTGQHPGGLIVVPRDHDILEFTPLQHPADNKDSGVITTHFEYHAIGDQLVKLDILGHDDPTVIKELEDLTGVKAHSISLSEKETMRIFSGVEPLGVKPEDIDSSVGTFGIPEFGTRFVRQMLEVTRPDTFSGLVRISGLSHGTDVWLNNAQTLIEDRVATLNEVICTRDDIMTYLINKGLDKKQSFKIMENVRKGKGLTETEAGLMLDNQVPNWYVDSCQKIKYMFPKAHAVAYVTMAFRIAWFKVYYPLEFYASFFGIRAEDFDAETILGGYEPVRQKIKEIDKMGHTAPAKDKKIVSILEVALEMYARGYHFKPVDIYSSDAHKFKVAGNGLLLPFSALPNIGAAAAQGIIEGRRKGPFISVEEFQVRTRLNKSAMELLRRENCFADLPEKSQMSLFA</sequence>
<dbReference type="CDD" id="cd07435">
    <property type="entry name" value="PHP_PolIIIA_POLC"/>
    <property type="match status" value="1"/>
</dbReference>
<comment type="subcellular location">
    <subcellularLocation>
        <location evidence="7">Cytoplasm</location>
    </subcellularLocation>
</comment>
<dbReference type="GO" id="GO:0005737">
    <property type="term" value="C:cytoplasm"/>
    <property type="evidence" value="ECO:0007669"/>
    <property type="project" value="UniProtKB-SubCell"/>
</dbReference>
<dbReference type="OrthoDB" id="9804290at2"/>
<proteinExistence type="inferred from homology"/>
<dbReference type="InterPro" id="IPR003141">
    <property type="entry name" value="Pol/His_phosphatase_N"/>
</dbReference>
<comment type="catalytic activity">
    <reaction evidence="6 7">
        <text>DNA(n) + a 2'-deoxyribonucleoside 5'-triphosphate = DNA(n+1) + diphosphate</text>
        <dbReference type="Rhea" id="RHEA:22508"/>
        <dbReference type="Rhea" id="RHEA-COMP:17339"/>
        <dbReference type="Rhea" id="RHEA-COMP:17340"/>
        <dbReference type="ChEBI" id="CHEBI:33019"/>
        <dbReference type="ChEBI" id="CHEBI:61560"/>
        <dbReference type="ChEBI" id="CHEBI:173112"/>
        <dbReference type="EC" id="2.7.7.7"/>
    </reaction>
</comment>
<dbReference type="GO" id="GO:0003887">
    <property type="term" value="F:DNA-directed DNA polymerase activity"/>
    <property type="evidence" value="ECO:0007669"/>
    <property type="project" value="UniProtKB-UniRule"/>
</dbReference>
<dbReference type="SUPFAM" id="SSF160975">
    <property type="entry name" value="AF1531-like"/>
    <property type="match status" value="1"/>
</dbReference>
<dbReference type="InterPro" id="IPR004805">
    <property type="entry name" value="DnaE2/DnaE/PolC"/>
</dbReference>
<dbReference type="InterPro" id="IPR016195">
    <property type="entry name" value="Pol/histidinol_Pase-like"/>
</dbReference>
<dbReference type="EMBL" id="CGIH01000027">
    <property type="protein sequence ID" value="CFX67328.1"/>
    <property type="molecule type" value="Genomic_DNA"/>
</dbReference>
<keyword evidence="5 7" id="KW-0239">DNA-directed DNA polymerase</keyword>
<evidence type="ECO:0000313" key="10">
    <source>
        <dbReference type="Proteomes" id="UP000045545"/>
    </source>
</evidence>
<dbReference type="InterPro" id="IPR011708">
    <property type="entry name" value="DNA_pol3_alpha_NTPase_dom"/>
</dbReference>
<evidence type="ECO:0000256" key="7">
    <source>
        <dbReference type="HAMAP-Rule" id="MF_00356"/>
    </source>
</evidence>
<dbReference type="EC" id="2.7.7.7" evidence="7"/>
<keyword evidence="7" id="KW-0540">Nuclease</keyword>
<keyword evidence="1 7" id="KW-0808">Transferase</keyword>
<dbReference type="Pfam" id="PF17657">
    <property type="entry name" value="DNA_pol3_finger"/>
    <property type="match status" value="1"/>
</dbReference>
<reference evidence="9 10" key="1">
    <citation type="submission" date="2015-03" db="EMBL/GenBank/DDBJ databases">
        <authorList>
            <person name="Murphy D."/>
        </authorList>
    </citation>
    <scope>NUCLEOTIDE SEQUENCE [LARGE SCALE GENOMIC DNA]</scope>
    <source>
        <strain evidence="9 10">OL-4</strain>
    </source>
</reference>
<dbReference type="GO" id="GO:0008408">
    <property type="term" value="F:3'-5' exonuclease activity"/>
    <property type="evidence" value="ECO:0007669"/>
    <property type="project" value="UniProtKB-UniRule"/>
</dbReference>
<dbReference type="GO" id="GO:0006261">
    <property type="term" value="P:DNA-templated DNA replication"/>
    <property type="evidence" value="ECO:0007669"/>
    <property type="project" value="UniProtKB-UniRule"/>
</dbReference>
<evidence type="ECO:0000259" key="8">
    <source>
        <dbReference type="SMART" id="SM00481"/>
    </source>
</evidence>
<dbReference type="Gene3D" id="1.10.150.700">
    <property type="entry name" value="PolC, middle finger domain"/>
    <property type="match status" value="2"/>
</dbReference>
<evidence type="ECO:0000256" key="6">
    <source>
        <dbReference type="ARBA" id="ARBA00049244"/>
    </source>
</evidence>
<accession>A0A0E4GAW5</accession>
<evidence type="ECO:0000256" key="5">
    <source>
        <dbReference type="ARBA" id="ARBA00022932"/>
    </source>
</evidence>
<dbReference type="STRING" id="690567.1616"/>
<dbReference type="CDD" id="cd04484">
    <property type="entry name" value="polC_OBF"/>
    <property type="match status" value="1"/>
</dbReference>
<dbReference type="InterPro" id="IPR004013">
    <property type="entry name" value="PHP_dom"/>
</dbReference>
<dbReference type="PANTHER" id="PTHR32294">
    <property type="entry name" value="DNA POLYMERASE III SUBUNIT ALPHA"/>
    <property type="match status" value="1"/>
</dbReference>
<dbReference type="RefSeq" id="WP_052729675.1">
    <property type="nucleotide sequence ID" value="NZ_CGIH01000027.1"/>
</dbReference>
<feature type="domain" description="Polymerase/histidinol phosphatase N-terminal" evidence="8">
    <location>
        <begin position="315"/>
        <end position="385"/>
    </location>
</feature>
<dbReference type="PANTHER" id="PTHR32294:SF5">
    <property type="entry name" value="DNA POLYMERASE III POLC-TYPE"/>
    <property type="match status" value="1"/>
</dbReference>
<dbReference type="GO" id="GO:0003677">
    <property type="term" value="F:DNA binding"/>
    <property type="evidence" value="ECO:0007669"/>
    <property type="project" value="UniProtKB-UniRule"/>
</dbReference>
<evidence type="ECO:0000256" key="2">
    <source>
        <dbReference type="ARBA" id="ARBA00022695"/>
    </source>
</evidence>
<keyword evidence="7" id="KW-0378">Hydrolase</keyword>
<keyword evidence="2 7" id="KW-0548">Nucleotidyltransferase</keyword>
<evidence type="ECO:0000256" key="1">
    <source>
        <dbReference type="ARBA" id="ARBA00022679"/>
    </source>
</evidence>
<gene>
    <name evidence="7" type="primary">polC</name>
    <name evidence="9" type="ORF">1616</name>
</gene>
<evidence type="ECO:0000313" key="9">
    <source>
        <dbReference type="EMBL" id="CFX67328.1"/>
    </source>
</evidence>
<dbReference type="NCBIfam" id="TIGR01405">
    <property type="entry name" value="polC_Gram_pos"/>
    <property type="match status" value="1"/>
</dbReference>
<dbReference type="HAMAP" id="MF_00356">
    <property type="entry name" value="DNApol_PolC"/>
    <property type="match status" value="1"/>
</dbReference>
<dbReference type="Pfam" id="PF02811">
    <property type="entry name" value="PHP"/>
    <property type="match status" value="1"/>
</dbReference>
<protein>
    <recommendedName>
        <fullName evidence="7">DNA polymerase III PolC-type</fullName>
        <shortName evidence="7">PolIII</shortName>
        <ecNumber evidence="7">2.7.7.7</ecNumber>
    </recommendedName>
</protein>
<dbReference type="SUPFAM" id="SSF89550">
    <property type="entry name" value="PHP domain-like"/>
    <property type="match status" value="1"/>
</dbReference>
<dbReference type="InterPro" id="IPR044923">
    <property type="entry name" value="PolC_middle_finger_sf"/>
</dbReference>
<dbReference type="InterPro" id="IPR006308">
    <property type="entry name" value="Pol_III_a_PolC-type_gram_pos"/>
</dbReference>
<dbReference type="SMART" id="SM00481">
    <property type="entry name" value="POLIIIAc"/>
    <property type="match status" value="1"/>
</dbReference>
<keyword evidence="3 7" id="KW-0235">DNA replication</keyword>
<dbReference type="AlphaFoldDB" id="A0A0E4GAW5"/>
<keyword evidence="10" id="KW-1185">Reference proteome</keyword>
<dbReference type="InterPro" id="IPR040982">
    <property type="entry name" value="DNA_pol3_finger"/>
</dbReference>
<dbReference type="InterPro" id="IPR029460">
    <property type="entry name" value="DNAPol_HHH"/>
</dbReference>